<dbReference type="OrthoDB" id="4062651at2759"/>
<dbReference type="GO" id="GO:0004674">
    <property type="term" value="F:protein serine/threonine kinase activity"/>
    <property type="evidence" value="ECO:0007669"/>
    <property type="project" value="TreeGrafter"/>
</dbReference>
<dbReference type="EMBL" id="KN822052">
    <property type="protein sequence ID" value="KIM61395.1"/>
    <property type="molecule type" value="Genomic_DNA"/>
</dbReference>
<proteinExistence type="predicted"/>
<dbReference type="PROSITE" id="PS00107">
    <property type="entry name" value="PROTEIN_KINASE_ATP"/>
    <property type="match status" value="1"/>
</dbReference>
<dbReference type="HOGENOM" id="CLU_043571_0_0_1"/>
<sequence length="506" mass="56070">MPPEQYATNSSSLSNKTILNTELQIVVDQRFAWFDLGHRVFRDTSKRIGSSTYGDVFEGTLILSPEQAKASGNGTEETLIPQPKQKVAVKVVRYVDKNALTVLMRVLREIYVWSNLAHENVVELLGITTNFDDTISIVSPLIPRGDAFRYVQDPNVDPRPLILGIANGLHYLHTYAQGPIIHGGIKGANVLVSNDGHALLTDFGSSCLAEASFSLVVNGDLEGTFDWMAPEYFKADKFTMSAAGDVWAFGMTILELLTRKRPFDHLQNIGAIINHIVHKELTCPSLDASFFRLTDEWWSICLSCWNRDPAQRAPMSDVVEKVRTLQTESKIIVGKLLQSAVDQRFASLALGHRVSRDESKLVGFGTYGIVYEGTLDSGQIKVAVKVARYGDKSALPVLEKLLKEVYVWSKLDHENVIKLLGLTAAFDHTLSVVSPLMSRGNAFDYVQDSDVDPRPLIPGIANGLHYLHTYKEGPIIHGDIKGRNILVSNEGHALLTSKRYLELDGP</sequence>
<dbReference type="InParanoid" id="A0A0C3DL22"/>
<gene>
    <name evidence="7" type="ORF">SCLCIDRAFT_879145</name>
</gene>
<dbReference type="PROSITE" id="PS50011">
    <property type="entry name" value="PROTEIN_KINASE_DOM"/>
    <property type="match status" value="2"/>
</dbReference>
<dbReference type="AlphaFoldDB" id="A0A0C3DL22"/>
<feature type="domain" description="Protein kinase" evidence="6">
    <location>
        <begin position="356"/>
        <end position="506"/>
    </location>
</feature>
<dbReference type="Pfam" id="PF00069">
    <property type="entry name" value="Pkinase"/>
    <property type="match status" value="2"/>
</dbReference>
<evidence type="ECO:0000313" key="7">
    <source>
        <dbReference type="EMBL" id="KIM61395.1"/>
    </source>
</evidence>
<keyword evidence="3" id="KW-0418">Kinase</keyword>
<evidence type="ECO:0000259" key="6">
    <source>
        <dbReference type="PROSITE" id="PS50011"/>
    </source>
</evidence>
<dbReference type="InterPro" id="IPR051681">
    <property type="entry name" value="Ser/Thr_Kinases-Pseudokinases"/>
</dbReference>
<keyword evidence="8" id="KW-1185">Reference proteome</keyword>
<dbReference type="GO" id="GO:0005524">
    <property type="term" value="F:ATP binding"/>
    <property type="evidence" value="ECO:0007669"/>
    <property type="project" value="UniProtKB-UniRule"/>
</dbReference>
<evidence type="ECO:0000256" key="3">
    <source>
        <dbReference type="ARBA" id="ARBA00022777"/>
    </source>
</evidence>
<dbReference type="SUPFAM" id="SSF56112">
    <property type="entry name" value="Protein kinase-like (PK-like)"/>
    <property type="match status" value="2"/>
</dbReference>
<keyword evidence="1" id="KW-0808">Transferase</keyword>
<dbReference type="PROSITE" id="PS00108">
    <property type="entry name" value="PROTEIN_KINASE_ST"/>
    <property type="match status" value="1"/>
</dbReference>
<reference evidence="7 8" key="1">
    <citation type="submission" date="2014-04" db="EMBL/GenBank/DDBJ databases">
        <authorList>
            <consortium name="DOE Joint Genome Institute"/>
            <person name="Kuo A."/>
            <person name="Kohler A."/>
            <person name="Nagy L.G."/>
            <person name="Floudas D."/>
            <person name="Copeland A."/>
            <person name="Barry K.W."/>
            <person name="Cichocki N."/>
            <person name="Veneault-Fourrey C."/>
            <person name="LaButti K."/>
            <person name="Lindquist E.A."/>
            <person name="Lipzen A."/>
            <person name="Lundell T."/>
            <person name="Morin E."/>
            <person name="Murat C."/>
            <person name="Sun H."/>
            <person name="Tunlid A."/>
            <person name="Henrissat B."/>
            <person name="Grigoriev I.V."/>
            <person name="Hibbett D.S."/>
            <person name="Martin F."/>
            <person name="Nordberg H.P."/>
            <person name="Cantor M.N."/>
            <person name="Hua S.X."/>
        </authorList>
    </citation>
    <scope>NUCLEOTIDE SEQUENCE [LARGE SCALE GENOMIC DNA]</scope>
    <source>
        <strain evidence="7 8">Foug A</strain>
    </source>
</reference>
<dbReference type="PANTHER" id="PTHR44329">
    <property type="entry name" value="SERINE/THREONINE-PROTEIN KINASE TNNI3K-RELATED"/>
    <property type="match status" value="1"/>
</dbReference>
<organism evidence="7 8">
    <name type="scientific">Scleroderma citrinum Foug A</name>
    <dbReference type="NCBI Taxonomy" id="1036808"/>
    <lineage>
        <taxon>Eukaryota</taxon>
        <taxon>Fungi</taxon>
        <taxon>Dikarya</taxon>
        <taxon>Basidiomycota</taxon>
        <taxon>Agaricomycotina</taxon>
        <taxon>Agaricomycetes</taxon>
        <taxon>Agaricomycetidae</taxon>
        <taxon>Boletales</taxon>
        <taxon>Sclerodermatineae</taxon>
        <taxon>Sclerodermataceae</taxon>
        <taxon>Scleroderma</taxon>
    </lineage>
</organism>
<dbReference type="SMART" id="SM00220">
    <property type="entry name" value="S_TKc"/>
    <property type="match status" value="1"/>
</dbReference>
<dbReference type="InterPro" id="IPR011009">
    <property type="entry name" value="Kinase-like_dom_sf"/>
</dbReference>
<dbReference type="InterPro" id="IPR000719">
    <property type="entry name" value="Prot_kinase_dom"/>
</dbReference>
<reference evidence="8" key="2">
    <citation type="submission" date="2015-01" db="EMBL/GenBank/DDBJ databases">
        <title>Evolutionary Origins and Diversification of the Mycorrhizal Mutualists.</title>
        <authorList>
            <consortium name="DOE Joint Genome Institute"/>
            <consortium name="Mycorrhizal Genomics Consortium"/>
            <person name="Kohler A."/>
            <person name="Kuo A."/>
            <person name="Nagy L.G."/>
            <person name="Floudas D."/>
            <person name="Copeland A."/>
            <person name="Barry K.W."/>
            <person name="Cichocki N."/>
            <person name="Veneault-Fourrey C."/>
            <person name="LaButti K."/>
            <person name="Lindquist E.A."/>
            <person name="Lipzen A."/>
            <person name="Lundell T."/>
            <person name="Morin E."/>
            <person name="Murat C."/>
            <person name="Riley R."/>
            <person name="Ohm R."/>
            <person name="Sun H."/>
            <person name="Tunlid A."/>
            <person name="Henrissat B."/>
            <person name="Grigoriev I.V."/>
            <person name="Hibbett D.S."/>
            <person name="Martin F."/>
        </authorList>
    </citation>
    <scope>NUCLEOTIDE SEQUENCE [LARGE SCALE GENOMIC DNA]</scope>
    <source>
        <strain evidence="8">Foug A</strain>
    </source>
</reference>
<evidence type="ECO:0000256" key="1">
    <source>
        <dbReference type="ARBA" id="ARBA00022679"/>
    </source>
</evidence>
<dbReference type="Gene3D" id="1.10.510.10">
    <property type="entry name" value="Transferase(Phosphotransferase) domain 1"/>
    <property type="match status" value="2"/>
</dbReference>
<feature type="binding site" evidence="5">
    <location>
        <position position="385"/>
    </location>
    <ligand>
        <name>ATP</name>
        <dbReference type="ChEBI" id="CHEBI:30616"/>
    </ligand>
</feature>
<protein>
    <recommendedName>
        <fullName evidence="6">Protein kinase domain-containing protein</fullName>
    </recommendedName>
</protein>
<evidence type="ECO:0000256" key="2">
    <source>
        <dbReference type="ARBA" id="ARBA00022741"/>
    </source>
</evidence>
<evidence type="ECO:0000256" key="5">
    <source>
        <dbReference type="PROSITE-ProRule" id="PRU10141"/>
    </source>
</evidence>
<dbReference type="Proteomes" id="UP000053989">
    <property type="component" value="Unassembled WGS sequence"/>
</dbReference>
<evidence type="ECO:0000256" key="4">
    <source>
        <dbReference type="ARBA" id="ARBA00022840"/>
    </source>
</evidence>
<dbReference type="InterPro" id="IPR017441">
    <property type="entry name" value="Protein_kinase_ATP_BS"/>
</dbReference>
<keyword evidence="2 5" id="KW-0547">Nucleotide-binding</keyword>
<name>A0A0C3DL22_9AGAM</name>
<keyword evidence="4 5" id="KW-0067">ATP-binding</keyword>
<evidence type="ECO:0000313" key="8">
    <source>
        <dbReference type="Proteomes" id="UP000053989"/>
    </source>
</evidence>
<dbReference type="PANTHER" id="PTHR44329:SF288">
    <property type="entry name" value="MITOGEN-ACTIVATED PROTEIN KINASE KINASE KINASE 20"/>
    <property type="match status" value="1"/>
</dbReference>
<dbReference type="STRING" id="1036808.A0A0C3DL22"/>
<dbReference type="InterPro" id="IPR008271">
    <property type="entry name" value="Ser/Thr_kinase_AS"/>
</dbReference>
<accession>A0A0C3DL22</accession>
<feature type="domain" description="Protein kinase" evidence="6">
    <location>
        <begin position="42"/>
        <end position="325"/>
    </location>
</feature>